<proteinExistence type="inferred from homology"/>
<dbReference type="InterPro" id="IPR000440">
    <property type="entry name" value="NADH_UbQ/plastoQ_OxRdtase_su3"/>
</dbReference>
<evidence type="ECO:0000256" key="6">
    <source>
        <dbReference type="ARBA" id="ARBA00022989"/>
    </source>
</evidence>
<organism evidence="10">
    <name type="scientific">Gari togata</name>
    <dbReference type="NCBI Taxonomy" id="2774046"/>
    <lineage>
        <taxon>Eukaryota</taxon>
        <taxon>Metazoa</taxon>
        <taxon>Spiralia</taxon>
        <taxon>Lophotrochozoa</taxon>
        <taxon>Mollusca</taxon>
        <taxon>Bivalvia</taxon>
        <taxon>Autobranchia</taxon>
        <taxon>Heteroconchia</taxon>
        <taxon>Euheterodonta</taxon>
        <taxon>Imparidentia</taxon>
        <taxon>Neoheterodontei</taxon>
        <taxon>Cardiida</taxon>
        <taxon>Tellinoidea</taxon>
        <taxon>Psammobiidae</taxon>
        <taxon>Gari</taxon>
    </lineage>
</organism>
<keyword evidence="9" id="KW-0830">Ubiquinone</keyword>
<comment type="subcellular location">
    <subcellularLocation>
        <location evidence="1">Membrane</location>
    </subcellularLocation>
    <subcellularLocation>
        <location evidence="9">Mitochondrion membrane</location>
        <topology evidence="9">Multi-pass membrane protein</topology>
    </subcellularLocation>
</comment>
<dbReference type="Pfam" id="PF00507">
    <property type="entry name" value="Oxidored_q4"/>
    <property type="match status" value="1"/>
</dbReference>
<keyword evidence="6 9" id="KW-1133">Transmembrane helix</keyword>
<dbReference type="GO" id="GO:0031966">
    <property type="term" value="C:mitochondrial membrane"/>
    <property type="evidence" value="ECO:0007669"/>
    <property type="project" value="UniProtKB-SubCell"/>
</dbReference>
<comment type="catalytic activity">
    <reaction evidence="8 9">
        <text>a ubiquinone + NADH + 5 H(+)(in) = a ubiquinol + NAD(+) + 4 H(+)(out)</text>
        <dbReference type="Rhea" id="RHEA:29091"/>
        <dbReference type="Rhea" id="RHEA-COMP:9565"/>
        <dbReference type="Rhea" id="RHEA-COMP:9566"/>
        <dbReference type="ChEBI" id="CHEBI:15378"/>
        <dbReference type="ChEBI" id="CHEBI:16389"/>
        <dbReference type="ChEBI" id="CHEBI:17976"/>
        <dbReference type="ChEBI" id="CHEBI:57540"/>
        <dbReference type="ChEBI" id="CHEBI:57945"/>
        <dbReference type="EC" id="7.1.1.2"/>
    </reaction>
</comment>
<evidence type="ECO:0000256" key="1">
    <source>
        <dbReference type="ARBA" id="ARBA00004370"/>
    </source>
</evidence>
<evidence type="ECO:0000256" key="4">
    <source>
        <dbReference type="ARBA" id="ARBA00022448"/>
    </source>
</evidence>
<keyword evidence="5 9" id="KW-0812">Transmembrane</keyword>
<keyword evidence="9" id="KW-1278">Translocase</keyword>
<dbReference type="InterPro" id="IPR038430">
    <property type="entry name" value="NDAH_ubi_oxred_su3_sf"/>
</dbReference>
<keyword evidence="9 10" id="KW-0496">Mitochondrion</keyword>
<dbReference type="Gene3D" id="1.20.58.1610">
    <property type="entry name" value="NADH:ubiquinone/plastoquinone oxidoreductase, chain 3"/>
    <property type="match status" value="1"/>
</dbReference>
<feature type="transmembrane region" description="Helical" evidence="9">
    <location>
        <begin position="91"/>
        <end position="110"/>
    </location>
</feature>
<comment type="function">
    <text evidence="9">Core subunit of the mitochondrial membrane respiratory chain NADH dehydrogenase (Complex I) which catalyzes electron transfer from NADH through the respiratory chain, using ubiquinone as an electron acceptor. Essential for the catalytic activity of complex I.</text>
</comment>
<dbReference type="EMBL" id="MN164429">
    <property type="protein sequence ID" value="QNV49104.1"/>
    <property type="molecule type" value="Genomic_DNA"/>
</dbReference>
<keyword evidence="4 9" id="KW-0813">Transport</keyword>
<evidence type="ECO:0000256" key="2">
    <source>
        <dbReference type="ARBA" id="ARBA00008472"/>
    </source>
</evidence>
<dbReference type="AlphaFoldDB" id="A0A8K0Z4L0"/>
<evidence type="ECO:0000256" key="5">
    <source>
        <dbReference type="ARBA" id="ARBA00022692"/>
    </source>
</evidence>
<comment type="similarity">
    <text evidence="2 9">Belongs to the complex I subunit 3 family.</text>
</comment>
<keyword evidence="9" id="KW-0249">Electron transport</keyword>
<sequence>MFGAGAQHWVLYFFTVLLVGSALLFLGLKLGGQSKGREKNSSFECGFEPMSSARLTFCVEFFVLALIFLVFDMELIMLVVYVSSAGFAKSLVVSGWFFGFVLLLILGLYHEMGEGNFEWK</sequence>
<keyword evidence="9" id="KW-0520">NAD</keyword>
<evidence type="ECO:0000256" key="7">
    <source>
        <dbReference type="ARBA" id="ARBA00023136"/>
    </source>
</evidence>
<gene>
    <name evidence="10" type="primary">ND3</name>
</gene>
<accession>A0A8K0Z4L0</accession>
<geneLocation type="mitochondrion" evidence="10"/>
<evidence type="ECO:0000256" key="3">
    <source>
        <dbReference type="ARBA" id="ARBA00021007"/>
    </source>
</evidence>
<dbReference type="PANTHER" id="PTHR11058">
    <property type="entry name" value="NADH-UBIQUINONE OXIDOREDUCTASE CHAIN 3"/>
    <property type="match status" value="1"/>
</dbReference>
<evidence type="ECO:0000256" key="9">
    <source>
        <dbReference type="RuleBase" id="RU003640"/>
    </source>
</evidence>
<name>A0A8K0Z4L0_9BIVA</name>
<evidence type="ECO:0000256" key="8">
    <source>
        <dbReference type="ARBA" id="ARBA00049551"/>
    </source>
</evidence>
<keyword evidence="7 9" id="KW-0472">Membrane</keyword>
<feature type="transmembrane region" description="Helical" evidence="9">
    <location>
        <begin position="12"/>
        <end position="31"/>
    </location>
</feature>
<dbReference type="PANTHER" id="PTHR11058:SF9">
    <property type="entry name" value="NADH-UBIQUINONE OXIDOREDUCTASE CHAIN 3"/>
    <property type="match status" value="1"/>
</dbReference>
<feature type="transmembrane region" description="Helical" evidence="9">
    <location>
        <begin position="52"/>
        <end position="71"/>
    </location>
</feature>
<dbReference type="EC" id="7.1.1.2" evidence="9"/>
<keyword evidence="9" id="KW-0679">Respiratory chain</keyword>
<dbReference type="GO" id="GO:0030964">
    <property type="term" value="C:NADH dehydrogenase complex"/>
    <property type="evidence" value="ECO:0007669"/>
    <property type="project" value="TreeGrafter"/>
</dbReference>
<reference evidence="10" key="1">
    <citation type="submission" date="2019-07" db="EMBL/GenBank/DDBJ databases">
        <authorList>
            <person name="Sun S."/>
            <person name="Li Q."/>
        </authorList>
    </citation>
    <scope>NUCLEOTIDE SEQUENCE</scope>
</reference>
<evidence type="ECO:0000313" key="10">
    <source>
        <dbReference type="EMBL" id="QNV49104.1"/>
    </source>
</evidence>
<dbReference type="GO" id="GO:0008137">
    <property type="term" value="F:NADH dehydrogenase (ubiquinone) activity"/>
    <property type="evidence" value="ECO:0007669"/>
    <property type="project" value="UniProtKB-UniRule"/>
</dbReference>
<protein>
    <recommendedName>
        <fullName evidence="3 9">NADH-ubiquinone oxidoreductase chain 3</fullName>
        <ecNumber evidence="9">7.1.1.2</ecNumber>
    </recommendedName>
</protein>